<dbReference type="AlphaFoldDB" id="F5REW3"/>
<proteinExistence type="predicted"/>
<keyword evidence="3" id="KW-1185">Reference proteome</keyword>
<dbReference type="PROSITE" id="PS51257">
    <property type="entry name" value="PROKAR_LIPOPROTEIN"/>
    <property type="match status" value="1"/>
</dbReference>
<gene>
    <name evidence="2" type="ORF">METUNv1_02838</name>
</gene>
<evidence type="ECO:0000313" key="3">
    <source>
        <dbReference type="Proteomes" id="UP000005019"/>
    </source>
</evidence>
<dbReference type="EMBL" id="AFHG01000052">
    <property type="protein sequence ID" value="EGK71444.1"/>
    <property type="molecule type" value="Genomic_DNA"/>
</dbReference>
<protein>
    <submittedName>
        <fullName evidence="2">Exported protein</fullName>
    </submittedName>
</protein>
<accession>F5REW3</accession>
<dbReference type="RefSeq" id="WP_008062833.1">
    <property type="nucleotide sequence ID" value="NZ_AFHG01000052.1"/>
</dbReference>
<dbReference type="eggNOG" id="COG5616">
    <property type="taxonomic scope" value="Bacteria"/>
</dbReference>
<keyword evidence="1" id="KW-0732">Signal</keyword>
<feature type="chain" id="PRO_5003330999" evidence="1">
    <location>
        <begin position="25"/>
        <end position="175"/>
    </location>
</feature>
<comment type="caution">
    <text evidence="2">The sequence shown here is derived from an EMBL/GenBank/DDBJ whole genome shotgun (WGS) entry which is preliminary data.</text>
</comment>
<reference evidence="2 3" key="1">
    <citation type="journal article" date="2011" name="J. Bacteriol.">
        <title>Genome sequence of Methyloversatilis universalis FAM5T, a methylotrophic representative of the order Rhodocyclales.</title>
        <authorList>
            <person name="Kittichotirat W."/>
            <person name="Good N.M."/>
            <person name="Hall R."/>
            <person name="Bringel F."/>
            <person name="Lajus A."/>
            <person name="Medigue C."/>
            <person name="Smalley N.E."/>
            <person name="Beck D."/>
            <person name="Bumgarner R."/>
            <person name="Vuilleumier S."/>
            <person name="Kalyuzhnaya M.G."/>
        </authorList>
    </citation>
    <scope>NUCLEOTIDE SEQUENCE [LARGE SCALE GENOMIC DNA]</scope>
    <source>
        <strain evidence="3">ATCC BAA-1314 / JCM 13912 / FAM5</strain>
    </source>
</reference>
<organism evidence="2 3">
    <name type="scientific">Methyloversatilis universalis (strain ATCC BAA-1314 / DSM 25237 / JCM 13912 / CCUG 52030 / FAM5)</name>
    <dbReference type="NCBI Taxonomy" id="1000565"/>
    <lineage>
        <taxon>Bacteria</taxon>
        <taxon>Pseudomonadati</taxon>
        <taxon>Pseudomonadota</taxon>
        <taxon>Betaproteobacteria</taxon>
        <taxon>Nitrosomonadales</taxon>
        <taxon>Sterolibacteriaceae</taxon>
        <taxon>Methyloversatilis</taxon>
    </lineage>
</organism>
<dbReference type="OrthoDB" id="9791579at2"/>
<evidence type="ECO:0000313" key="2">
    <source>
        <dbReference type="EMBL" id="EGK71444.1"/>
    </source>
</evidence>
<dbReference type="STRING" id="1000565.METUNv1_02838"/>
<feature type="signal peptide" evidence="1">
    <location>
        <begin position="1"/>
        <end position="24"/>
    </location>
</feature>
<evidence type="ECO:0000256" key="1">
    <source>
        <dbReference type="SAM" id="SignalP"/>
    </source>
</evidence>
<name>F5REW3_METUF</name>
<dbReference type="Gene3D" id="3.40.50.10610">
    <property type="entry name" value="ABC-type transport auxiliary lipoprotein component"/>
    <property type="match status" value="1"/>
</dbReference>
<sequence length="175" mass="18622">MKHLIKLFCALVASVALFSGCAVIDHSAPSGADKSAQWVLLPFGNATETPFAGQRAEAVTENLLRSLGVARVQRYPASLQNDTLFESGQPKDAARALEWAKEQGARYAVTGTVDEWRYKVGVDGEPAVGVALQIVEVDSGRVLWSGVGGKSGWSRESLSGVAQELIKSLLVPALK</sequence>
<dbReference type="Proteomes" id="UP000005019">
    <property type="component" value="Unassembled WGS sequence"/>
</dbReference>